<keyword evidence="3" id="KW-1185">Reference proteome</keyword>
<proteinExistence type="predicted"/>
<sequence>MGRIPAVSLPPVTVCAPDVPCSEECYALKSYRMYPNVRQAWNHNFDLLISDRDKYFSDIEAYLNWKSPRYFRQHVSGDIRDQDYFKRMKSVARSFPGTSFLAFTKRYDLEFGNMPSNLNIVISMWTGETIPDTQDLPKAWMQDGSETKIPDVHFICTGLCDSCYKCWHLTEDGPKDVVLMKH</sequence>
<dbReference type="EMBL" id="FNJI01000051">
    <property type="protein sequence ID" value="SDP78217.1"/>
    <property type="molecule type" value="Genomic_DNA"/>
</dbReference>
<organism evidence="2 3">
    <name type="scientific">Desulforhopalus singaporensis</name>
    <dbReference type="NCBI Taxonomy" id="91360"/>
    <lineage>
        <taxon>Bacteria</taxon>
        <taxon>Pseudomonadati</taxon>
        <taxon>Thermodesulfobacteriota</taxon>
        <taxon>Desulfobulbia</taxon>
        <taxon>Desulfobulbales</taxon>
        <taxon>Desulfocapsaceae</taxon>
        <taxon>Desulforhopalus</taxon>
    </lineage>
</organism>
<dbReference type="STRING" id="91360.SAMN05660330_04093"/>
<evidence type="ECO:0000313" key="2">
    <source>
        <dbReference type="EMBL" id="SDP78217.1"/>
    </source>
</evidence>
<protein>
    <recommendedName>
        <fullName evidence="1">Gene product 88 domain-containing protein</fullName>
    </recommendedName>
</protein>
<dbReference type="Proteomes" id="UP000199073">
    <property type="component" value="Unassembled WGS sequence"/>
</dbReference>
<name>A0A1H0VI82_9BACT</name>
<feature type="domain" description="Gene product 88" evidence="1">
    <location>
        <begin position="6"/>
        <end position="124"/>
    </location>
</feature>
<evidence type="ECO:0000313" key="3">
    <source>
        <dbReference type="Proteomes" id="UP000199073"/>
    </source>
</evidence>
<dbReference type="AlphaFoldDB" id="A0A1H0VI82"/>
<evidence type="ECO:0000259" key="1">
    <source>
        <dbReference type="Pfam" id="PF17338"/>
    </source>
</evidence>
<dbReference type="InterPro" id="IPR020290">
    <property type="entry name" value="Gp88"/>
</dbReference>
<accession>A0A1H0VI82</accession>
<reference evidence="2 3" key="1">
    <citation type="submission" date="2016-10" db="EMBL/GenBank/DDBJ databases">
        <authorList>
            <person name="de Groot N.N."/>
        </authorList>
    </citation>
    <scope>NUCLEOTIDE SEQUENCE [LARGE SCALE GENOMIC DNA]</scope>
    <source>
        <strain evidence="2 3">DSM 12130</strain>
    </source>
</reference>
<dbReference type="Pfam" id="PF17338">
    <property type="entry name" value="GP88"/>
    <property type="match status" value="1"/>
</dbReference>
<gene>
    <name evidence="2" type="ORF">SAMN05660330_04093</name>
</gene>